<proteinExistence type="predicted"/>
<evidence type="ECO:0000313" key="1">
    <source>
        <dbReference type="EMBL" id="CAK0891803.1"/>
    </source>
</evidence>
<organism evidence="1 2">
    <name type="scientific">Prorocentrum cordatum</name>
    <dbReference type="NCBI Taxonomy" id="2364126"/>
    <lineage>
        <taxon>Eukaryota</taxon>
        <taxon>Sar</taxon>
        <taxon>Alveolata</taxon>
        <taxon>Dinophyceae</taxon>
        <taxon>Prorocentrales</taxon>
        <taxon>Prorocentraceae</taxon>
        <taxon>Prorocentrum</taxon>
    </lineage>
</organism>
<name>A0ABN9WY37_9DINO</name>
<protein>
    <submittedName>
        <fullName evidence="1">Uncharacterized protein</fullName>
    </submittedName>
</protein>
<keyword evidence="2" id="KW-1185">Reference proteome</keyword>
<accession>A0ABN9WY37</accession>
<feature type="non-terminal residue" evidence="1">
    <location>
        <position position="128"/>
    </location>
</feature>
<gene>
    <name evidence="1" type="ORF">PCOR1329_LOCUS71646</name>
</gene>
<sequence>YFRAFGDGWVLCSDQSAGMALGAALALEGSSQPSALAALLPPAFSEEVWGAFAAFGHDVFRGNHVTVAGAAGLTALREMSAQCGSLARGGLLLQPRGALIDHVAIRCLSVVGWWHGVFFGGDASFVGG</sequence>
<dbReference type="Proteomes" id="UP001189429">
    <property type="component" value="Unassembled WGS sequence"/>
</dbReference>
<comment type="caution">
    <text evidence="1">The sequence shown here is derived from an EMBL/GenBank/DDBJ whole genome shotgun (WGS) entry which is preliminary data.</text>
</comment>
<feature type="non-terminal residue" evidence="1">
    <location>
        <position position="1"/>
    </location>
</feature>
<dbReference type="EMBL" id="CAUYUJ010019522">
    <property type="protein sequence ID" value="CAK0891803.1"/>
    <property type="molecule type" value="Genomic_DNA"/>
</dbReference>
<evidence type="ECO:0000313" key="2">
    <source>
        <dbReference type="Proteomes" id="UP001189429"/>
    </source>
</evidence>
<reference evidence="1" key="1">
    <citation type="submission" date="2023-10" db="EMBL/GenBank/DDBJ databases">
        <authorList>
            <person name="Chen Y."/>
            <person name="Shah S."/>
            <person name="Dougan E. K."/>
            <person name="Thang M."/>
            <person name="Chan C."/>
        </authorList>
    </citation>
    <scope>NUCLEOTIDE SEQUENCE [LARGE SCALE GENOMIC DNA]</scope>
</reference>